<evidence type="ECO:0000256" key="1">
    <source>
        <dbReference type="SAM" id="SignalP"/>
    </source>
</evidence>
<sequence>MPVRPLLSTVSGAALLLLGAAVAAPSATAAPSAPAEYVTVDPEGKIAADGTVTLTGTYRCVAGTGRVYISSSVSQSTPNVTYGIGGSVAVCDGAEHRWQNSGKTLRNALKAGPAEVEATLLELRGSGILILPVPHATGRHDVTLVES</sequence>
<dbReference type="Pfam" id="PF19816">
    <property type="entry name" value="DUF6299"/>
    <property type="match status" value="1"/>
</dbReference>
<dbReference type="Proteomes" id="UP000471745">
    <property type="component" value="Unassembled WGS sequence"/>
</dbReference>
<dbReference type="RefSeq" id="WP_163091435.1">
    <property type="nucleotide sequence ID" value="NZ_JAAGNA010001106.1"/>
</dbReference>
<evidence type="ECO:0000259" key="2">
    <source>
        <dbReference type="Pfam" id="PF19816"/>
    </source>
</evidence>
<accession>A0A9X5CST0</accession>
<keyword evidence="4" id="KW-1185">Reference proteome</keyword>
<feature type="chain" id="PRO_5040814140" description="DUF6299 domain-containing protein" evidence="1">
    <location>
        <begin position="30"/>
        <end position="147"/>
    </location>
</feature>
<proteinExistence type="predicted"/>
<feature type="domain" description="DUF6299" evidence="2">
    <location>
        <begin position="34"/>
        <end position="146"/>
    </location>
</feature>
<evidence type="ECO:0000313" key="3">
    <source>
        <dbReference type="EMBL" id="NEC53032.1"/>
    </source>
</evidence>
<name>A0A9X5CST0_9ACTN</name>
<gene>
    <name evidence="3" type="ORF">G3I18_31445</name>
</gene>
<reference evidence="3 4" key="1">
    <citation type="submission" date="2020-01" db="EMBL/GenBank/DDBJ databases">
        <title>Insect and environment-associated Actinomycetes.</title>
        <authorList>
            <person name="Currrie C."/>
            <person name="Chevrette M."/>
            <person name="Carlson C."/>
            <person name="Stubbendieck R."/>
            <person name="Wendt-Pienkowski E."/>
        </authorList>
    </citation>
    <scope>NUCLEOTIDE SEQUENCE [LARGE SCALE GENOMIC DNA]</scope>
    <source>
        <strain evidence="3 4">SID8189</strain>
    </source>
</reference>
<protein>
    <recommendedName>
        <fullName evidence="2">DUF6299 domain-containing protein</fullName>
    </recommendedName>
</protein>
<dbReference type="EMBL" id="JAAGNA010001106">
    <property type="protein sequence ID" value="NEC53032.1"/>
    <property type="molecule type" value="Genomic_DNA"/>
</dbReference>
<dbReference type="InterPro" id="IPR046266">
    <property type="entry name" value="DUF6299"/>
</dbReference>
<organism evidence="3 4">
    <name type="scientific">Actinospica acidiphila</name>
    <dbReference type="NCBI Taxonomy" id="304899"/>
    <lineage>
        <taxon>Bacteria</taxon>
        <taxon>Bacillati</taxon>
        <taxon>Actinomycetota</taxon>
        <taxon>Actinomycetes</taxon>
        <taxon>Catenulisporales</taxon>
        <taxon>Actinospicaceae</taxon>
        <taxon>Actinospica</taxon>
    </lineage>
</organism>
<keyword evidence="1" id="KW-0732">Signal</keyword>
<feature type="signal peptide" evidence="1">
    <location>
        <begin position="1"/>
        <end position="29"/>
    </location>
</feature>
<comment type="caution">
    <text evidence="3">The sequence shown here is derived from an EMBL/GenBank/DDBJ whole genome shotgun (WGS) entry which is preliminary data.</text>
</comment>
<evidence type="ECO:0000313" key="4">
    <source>
        <dbReference type="Proteomes" id="UP000471745"/>
    </source>
</evidence>
<dbReference type="AlphaFoldDB" id="A0A9X5CST0"/>